<dbReference type="EMBL" id="FNWT01000007">
    <property type="protein sequence ID" value="SEH60320.1"/>
    <property type="molecule type" value="Genomic_DNA"/>
</dbReference>
<dbReference type="Proteomes" id="UP000199135">
    <property type="component" value="Unassembled WGS sequence"/>
</dbReference>
<feature type="compositionally biased region" description="Polar residues" evidence="1">
    <location>
        <begin position="1"/>
        <end position="13"/>
    </location>
</feature>
<dbReference type="RefSeq" id="WP_078687685.1">
    <property type="nucleotide sequence ID" value="NZ_FNWT01000007.1"/>
</dbReference>
<proteinExistence type="predicted"/>
<sequence length="282" mass="31984">MDDPQNSTRPQTSGEKRPSPGLIGAISFDGIDCPVCRTDVPETYFAFEPPSATPTLFTDCRATNKQLIAFVNQWLPAARDVMADMRRRYRKSPSTHCRYQTGDVAYVYGRPFMLRVYPQAMGQMHYASRGRANVGVRVVTQVSLVELFVIQTGSFEQRRGSFISWADDILVRNALGLCAQVSERAGVSLEGRYTFRARESHDRLIYIDQRGSNVWLSRDLIPFPPHCMAYAFARALADHVCADEDDPVERAQKTHQIVECGCPDWRLAHDILTDKDSVFRRQ</sequence>
<organism evidence="2 3">
    <name type="scientific">Parafannyhessea umbonata</name>
    <dbReference type="NCBI Taxonomy" id="604330"/>
    <lineage>
        <taxon>Bacteria</taxon>
        <taxon>Bacillati</taxon>
        <taxon>Actinomycetota</taxon>
        <taxon>Coriobacteriia</taxon>
        <taxon>Coriobacteriales</taxon>
        <taxon>Atopobiaceae</taxon>
        <taxon>Parafannyhessea</taxon>
    </lineage>
</organism>
<protein>
    <submittedName>
        <fullName evidence="2">Uncharacterized protein</fullName>
    </submittedName>
</protein>
<feature type="region of interest" description="Disordered" evidence="1">
    <location>
        <begin position="1"/>
        <end position="21"/>
    </location>
</feature>
<reference evidence="2 3" key="1">
    <citation type="submission" date="2016-10" db="EMBL/GenBank/DDBJ databases">
        <authorList>
            <person name="Varghese N."/>
            <person name="Submissions S."/>
        </authorList>
    </citation>
    <scope>NUCLEOTIDE SEQUENCE [LARGE SCALE GENOMIC DNA]</scope>
    <source>
        <strain evidence="2 3">WCP15</strain>
    </source>
</reference>
<evidence type="ECO:0000256" key="1">
    <source>
        <dbReference type="SAM" id="MobiDB-lite"/>
    </source>
</evidence>
<evidence type="ECO:0000313" key="2">
    <source>
        <dbReference type="EMBL" id="SEH60320.1"/>
    </source>
</evidence>
<keyword evidence="3" id="KW-1185">Reference proteome</keyword>
<accession>A0A1H6JDL5</accession>
<evidence type="ECO:0000313" key="3">
    <source>
        <dbReference type="Proteomes" id="UP000199135"/>
    </source>
</evidence>
<gene>
    <name evidence="2" type="ORF">SAMN05216447_1075</name>
</gene>
<name>A0A1H6JDL5_9ACTN</name>
<comment type="caution">
    <text evidence="2">The sequence shown here is derived from an EMBL/GenBank/DDBJ whole genome shotgun (WGS) entry which is preliminary data.</text>
</comment>